<dbReference type="InterPro" id="IPR036884">
    <property type="entry name" value="2Fe-2S-bd_dom_sf"/>
</dbReference>
<dbReference type="SUPFAM" id="SSF54292">
    <property type="entry name" value="2Fe-2S ferredoxin-like"/>
    <property type="match status" value="1"/>
</dbReference>
<dbReference type="InterPro" id="IPR051452">
    <property type="entry name" value="Diverse_Oxidoreductases"/>
</dbReference>
<dbReference type="FunFam" id="3.10.20.30:FF:000020">
    <property type="entry name" value="Xanthine dehydrogenase iron-sulfur subunit"/>
    <property type="match status" value="1"/>
</dbReference>
<dbReference type="InterPro" id="IPR001041">
    <property type="entry name" value="2Fe-2S_ferredoxin-type"/>
</dbReference>
<reference evidence="7 8" key="1">
    <citation type="submission" date="2017-12" db="EMBL/GenBank/DDBJ databases">
        <title>The genome sequence of Caulobacter sp. 410.</title>
        <authorList>
            <person name="Gao J."/>
            <person name="Mao X."/>
            <person name="Sun J."/>
        </authorList>
    </citation>
    <scope>NUCLEOTIDE SEQUENCE [LARGE SCALE GENOMIC DNA]</scope>
    <source>
        <strain evidence="7 8">410</strain>
    </source>
</reference>
<proteinExistence type="predicted"/>
<dbReference type="OrthoDB" id="9806714at2"/>
<sequence>MAASLDVNGKTVSVEAEPDTPLLWVLRDELGLTGTKFGCGLAQCGACTVHVNGDPVRSCVTPIAALSGAKITTIEGLGGAHPLQQAWVRLDVPQCGYCQSGQIMSAAALLAATKSPSDEDIDAAMGGNICRCGAYQRIRAAIKEAATSAAAPVVAAPPAAKEAEVEAAVDEAVAAAAGATSRVQRGEVR</sequence>
<dbReference type="Proteomes" id="UP000234479">
    <property type="component" value="Unassembled WGS sequence"/>
</dbReference>
<evidence type="ECO:0000313" key="7">
    <source>
        <dbReference type="EMBL" id="PLR28979.1"/>
    </source>
</evidence>
<keyword evidence="8" id="KW-1185">Reference proteome</keyword>
<dbReference type="InterPro" id="IPR012675">
    <property type="entry name" value="Beta-grasp_dom_sf"/>
</dbReference>
<evidence type="ECO:0000256" key="4">
    <source>
        <dbReference type="ARBA" id="ARBA00023004"/>
    </source>
</evidence>
<keyword evidence="4" id="KW-0408">Iron</keyword>
<dbReference type="SUPFAM" id="SSF47741">
    <property type="entry name" value="CO dehydrogenase ISP C-domain like"/>
    <property type="match status" value="1"/>
</dbReference>
<dbReference type="GO" id="GO:0046872">
    <property type="term" value="F:metal ion binding"/>
    <property type="evidence" value="ECO:0007669"/>
    <property type="project" value="UniProtKB-KW"/>
</dbReference>
<keyword evidence="2" id="KW-0479">Metal-binding</keyword>
<dbReference type="InterPro" id="IPR006058">
    <property type="entry name" value="2Fe2S_fd_BS"/>
</dbReference>
<dbReference type="PROSITE" id="PS51085">
    <property type="entry name" value="2FE2S_FER_2"/>
    <property type="match status" value="1"/>
</dbReference>
<evidence type="ECO:0000256" key="5">
    <source>
        <dbReference type="ARBA" id="ARBA00023014"/>
    </source>
</evidence>
<keyword evidence="5" id="KW-0411">Iron-sulfur</keyword>
<dbReference type="RefSeq" id="WP_101716103.1">
    <property type="nucleotide sequence ID" value="NZ_PJRS01000001.1"/>
</dbReference>
<keyword evidence="3" id="KW-0560">Oxidoreductase</keyword>
<dbReference type="PANTHER" id="PTHR44379">
    <property type="entry name" value="OXIDOREDUCTASE WITH IRON-SULFUR SUBUNIT"/>
    <property type="match status" value="1"/>
</dbReference>
<comment type="caution">
    <text evidence="7">The sequence shown here is derived from an EMBL/GenBank/DDBJ whole genome shotgun (WGS) entry which is preliminary data.</text>
</comment>
<evidence type="ECO:0000313" key="8">
    <source>
        <dbReference type="Proteomes" id="UP000234479"/>
    </source>
</evidence>
<dbReference type="PROSITE" id="PS00197">
    <property type="entry name" value="2FE2S_FER_1"/>
    <property type="match status" value="1"/>
</dbReference>
<evidence type="ECO:0000259" key="6">
    <source>
        <dbReference type="PROSITE" id="PS51085"/>
    </source>
</evidence>
<keyword evidence="1" id="KW-0001">2Fe-2S</keyword>
<dbReference type="Pfam" id="PF01799">
    <property type="entry name" value="Fer2_2"/>
    <property type="match status" value="1"/>
</dbReference>
<feature type="domain" description="2Fe-2S ferredoxin-type" evidence="6">
    <location>
        <begin position="1"/>
        <end position="77"/>
    </location>
</feature>
<dbReference type="InterPro" id="IPR036010">
    <property type="entry name" value="2Fe-2S_ferredoxin-like_sf"/>
</dbReference>
<gene>
    <name evidence="7" type="ORF">SGCZBJ_00640</name>
</gene>
<name>A0A2N5DSD5_9CAUL</name>
<dbReference type="CDD" id="cd00207">
    <property type="entry name" value="fer2"/>
    <property type="match status" value="1"/>
</dbReference>
<dbReference type="GO" id="GO:0016491">
    <property type="term" value="F:oxidoreductase activity"/>
    <property type="evidence" value="ECO:0007669"/>
    <property type="project" value="UniProtKB-KW"/>
</dbReference>
<organism evidence="7 8">
    <name type="scientific">Caulobacter zeae</name>
    <dbReference type="NCBI Taxonomy" id="2055137"/>
    <lineage>
        <taxon>Bacteria</taxon>
        <taxon>Pseudomonadati</taxon>
        <taxon>Pseudomonadota</taxon>
        <taxon>Alphaproteobacteria</taxon>
        <taxon>Caulobacterales</taxon>
        <taxon>Caulobacteraceae</taxon>
        <taxon>Caulobacter</taxon>
    </lineage>
</organism>
<accession>A0A2N5DSD5</accession>
<dbReference type="Gene3D" id="1.10.150.120">
    <property type="entry name" value="[2Fe-2S]-binding domain"/>
    <property type="match status" value="1"/>
</dbReference>
<dbReference type="PANTHER" id="PTHR44379:SF2">
    <property type="entry name" value="BLR6218 PROTEIN"/>
    <property type="match status" value="1"/>
</dbReference>
<evidence type="ECO:0000256" key="3">
    <source>
        <dbReference type="ARBA" id="ARBA00023002"/>
    </source>
</evidence>
<dbReference type="GO" id="GO:0051537">
    <property type="term" value="F:2 iron, 2 sulfur cluster binding"/>
    <property type="evidence" value="ECO:0007669"/>
    <property type="project" value="UniProtKB-KW"/>
</dbReference>
<evidence type="ECO:0000256" key="2">
    <source>
        <dbReference type="ARBA" id="ARBA00022723"/>
    </source>
</evidence>
<dbReference type="InterPro" id="IPR002888">
    <property type="entry name" value="2Fe-2S-bd"/>
</dbReference>
<dbReference type="AlphaFoldDB" id="A0A2N5DSD5"/>
<dbReference type="Gene3D" id="3.10.20.30">
    <property type="match status" value="1"/>
</dbReference>
<protein>
    <submittedName>
        <fullName evidence="7">(2Fe-2S)-binding protein</fullName>
    </submittedName>
</protein>
<evidence type="ECO:0000256" key="1">
    <source>
        <dbReference type="ARBA" id="ARBA00022714"/>
    </source>
</evidence>
<dbReference type="Pfam" id="PF00111">
    <property type="entry name" value="Fer2"/>
    <property type="match status" value="1"/>
</dbReference>
<dbReference type="EMBL" id="PJRS01000001">
    <property type="protein sequence ID" value="PLR28979.1"/>
    <property type="molecule type" value="Genomic_DNA"/>
</dbReference>